<dbReference type="Proteomes" id="UP000093985">
    <property type="component" value="Unassembled WGS sequence"/>
</dbReference>
<comment type="caution">
    <text evidence="2">The sequence shown here is derived from an EMBL/GenBank/DDBJ whole genome shotgun (WGS) entry which is preliminary data.</text>
</comment>
<dbReference type="OrthoDB" id="4752889at2"/>
<feature type="chain" id="PRO_5009825401" description="Alanine and proline rich membrane protein" evidence="1">
    <location>
        <begin position="23"/>
        <end position="134"/>
    </location>
</feature>
<dbReference type="EMBL" id="LZIN01000081">
    <property type="protein sequence ID" value="OBG02366.1"/>
    <property type="molecule type" value="Genomic_DNA"/>
</dbReference>
<keyword evidence="1" id="KW-0732">Signal</keyword>
<gene>
    <name evidence="2" type="ORF">A5771_15490</name>
</gene>
<reference evidence="3" key="1">
    <citation type="submission" date="2016-06" db="EMBL/GenBank/DDBJ databases">
        <authorList>
            <person name="Sutton G."/>
            <person name="Brinkac L."/>
            <person name="Sanka R."/>
            <person name="Adams M."/>
            <person name="Lau E."/>
            <person name="Mehaffy C."/>
            <person name="Tameris M."/>
            <person name="Hatherill M."/>
            <person name="Hanekom W."/>
            <person name="Mahomed H."/>
            <person name="Mcshane H."/>
        </authorList>
    </citation>
    <scope>NUCLEOTIDE SEQUENCE [LARGE SCALE GENOMIC DNA]</scope>
    <source>
        <strain evidence="3">852014-51077_SCH5608930-a</strain>
    </source>
</reference>
<protein>
    <recommendedName>
        <fullName evidence="4">Alanine and proline rich membrane protein</fullName>
    </recommendedName>
</protein>
<sequence>MAVFLAAAALIVAIIALTRTDATPTYSEAQRSEAQARLCDRYKLAAQAVHLETTGPDGDVALARIANTNGALILATAASDPALEVKFRDAAQALATSYQTVTAMGTMGKSDPQFVAAIDDSNAKYQVMRDLCGD</sequence>
<evidence type="ECO:0008006" key="4">
    <source>
        <dbReference type="Google" id="ProtNLM"/>
    </source>
</evidence>
<organism evidence="2 3">
    <name type="scientific">Mycolicibacter sinensis (strain JDM601)</name>
    <name type="common">Mycobacterium sinense</name>
    <dbReference type="NCBI Taxonomy" id="875328"/>
    <lineage>
        <taxon>Bacteria</taxon>
        <taxon>Bacillati</taxon>
        <taxon>Actinomycetota</taxon>
        <taxon>Actinomycetes</taxon>
        <taxon>Mycobacteriales</taxon>
        <taxon>Mycobacteriaceae</taxon>
        <taxon>Mycolicibacter</taxon>
    </lineage>
</organism>
<dbReference type="AlphaFoldDB" id="A0A1A2EC67"/>
<feature type="signal peptide" evidence="1">
    <location>
        <begin position="1"/>
        <end position="22"/>
    </location>
</feature>
<evidence type="ECO:0000313" key="2">
    <source>
        <dbReference type="EMBL" id="OBG02366.1"/>
    </source>
</evidence>
<evidence type="ECO:0000313" key="3">
    <source>
        <dbReference type="Proteomes" id="UP000093985"/>
    </source>
</evidence>
<proteinExistence type="predicted"/>
<accession>A0A1A2EC67</accession>
<evidence type="ECO:0000256" key="1">
    <source>
        <dbReference type="SAM" id="SignalP"/>
    </source>
</evidence>
<name>A0A1A2EC67_MYCSD</name>